<dbReference type="InterPro" id="IPR020449">
    <property type="entry name" value="Tscrpt_reg_AraC-type_HTH"/>
</dbReference>
<dbReference type="Pfam" id="PF12833">
    <property type="entry name" value="HTH_18"/>
    <property type="match status" value="1"/>
</dbReference>
<dbReference type="InterPro" id="IPR009057">
    <property type="entry name" value="Homeodomain-like_sf"/>
</dbReference>
<dbReference type="PRINTS" id="PR00032">
    <property type="entry name" value="HTHARAC"/>
</dbReference>
<dbReference type="SUPFAM" id="SSF46689">
    <property type="entry name" value="Homeodomain-like"/>
    <property type="match status" value="2"/>
</dbReference>
<feature type="domain" description="HTH araC/xylS-type" evidence="4">
    <location>
        <begin position="206"/>
        <end position="304"/>
    </location>
</feature>
<dbReference type="Gene3D" id="1.10.10.60">
    <property type="entry name" value="Homeodomain-like"/>
    <property type="match status" value="2"/>
</dbReference>
<dbReference type="PROSITE" id="PS01124">
    <property type="entry name" value="HTH_ARAC_FAMILY_2"/>
    <property type="match status" value="1"/>
</dbReference>
<keyword evidence="3" id="KW-0804">Transcription</keyword>
<dbReference type="RefSeq" id="WP_260992507.1">
    <property type="nucleotide sequence ID" value="NZ_JAODWD010000002.1"/>
</dbReference>
<keyword evidence="1" id="KW-0805">Transcription regulation</keyword>
<evidence type="ECO:0000313" key="5">
    <source>
        <dbReference type="EMBL" id="MCT7658458.1"/>
    </source>
</evidence>
<dbReference type="InterPro" id="IPR018060">
    <property type="entry name" value="HTH_AraC"/>
</dbReference>
<dbReference type="SMART" id="SM00342">
    <property type="entry name" value="HTH_ARAC"/>
    <property type="match status" value="1"/>
</dbReference>
<evidence type="ECO:0000259" key="4">
    <source>
        <dbReference type="PROSITE" id="PS01124"/>
    </source>
</evidence>
<evidence type="ECO:0000256" key="2">
    <source>
        <dbReference type="ARBA" id="ARBA00023125"/>
    </source>
</evidence>
<comment type="caution">
    <text evidence="5">The sequence shown here is derived from an EMBL/GenBank/DDBJ whole genome shotgun (WGS) entry which is preliminary data.</text>
</comment>
<dbReference type="PANTHER" id="PTHR46796:SF7">
    <property type="entry name" value="ARAC FAMILY TRANSCRIPTIONAL REGULATOR"/>
    <property type="match status" value="1"/>
</dbReference>
<keyword evidence="6" id="KW-1185">Reference proteome</keyword>
<dbReference type="EMBL" id="JAODWD010000002">
    <property type="protein sequence ID" value="MCT7658458.1"/>
    <property type="molecule type" value="Genomic_DNA"/>
</dbReference>
<accession>A0ABT2M865</accession>
<gene>
    <name evidence="5" type="ORF">N4S67_08500</name>
</gene>
<dbReference type="Proteomes" id="UP001206639">
    <property type="component" value="Unassembled WGS sequence"/>
</dbReference>
<name>A0ABT2M865_9MYCO</name>
<dbReference type="InterPro" id="IPR032783">
    <property type="entry name" value="AraC_lig"/>
</dbReference>
<keyword evidence="2" id="KW-0238">DNA-binding</keyword>
<dbReference type="Pfam" id="PF12852">
    <property type="entry name" value="Cupin_6"/>
    <property type="match status" value="1"/>
</dbReference>
<sequence>MAGDQLSDVFNLIEVKGLVSGGFSVRGDWISRFDIHDPLKLVAMVCGRARLTADGMHTPIVLEAGDVAILNGCKRLVLEGGAGTGLPQELVLSESDPFVRVGEAECPDADVVLGGHVDVNPAGQALLRRALPAVGHVRASATEAASNLHAILNRLVDEVTGGRIGAAFAVQQHGQLLLLEVLRAYLAQADELPPGWLRLLTDERLRPAIELMHAEPGKPWRLEDLARAAAMSRTSFAERFRMVAGVPPLTYLNGWRMQLAQHALRRGDTRVGPLAIDLGYTSESAFSNAFKREVGMSPLRYRASVRDEFPTAPRSVPVALSAQK</sequence>
<organism evidence="5 6">
    <name type="scientific">Mycobacterium deserti</name>
    <dbReference type="NCBI Taxonomy" id="2978347"/>
    <lineage>
        <taxon>Bacteria</taxon>
        <taxon>Bacillati</taxon>
        <taxon>Actinomycetota</taxon>
        <taxon>Actinomycetes</taxon>
        <taxon>Mycobacteriales</taxon>
        <taxon>Mycobacteriaceae</taxon>
        <taxon>Mycobacterium</taxon>
    </lineage>
</organism>
<evidence type="ECO:0000256" key="1">
    <source>
        <dbReference type="ARBA" id="ARBA00023015"/>
    </source>
</evidence>
<evidence type="ECO:0000256" key="3">
    <source>
        <dbReference type="ARBA" id="ARBA00023163"/>
    </source>
</evidence>
<reference evidence="6" key="1">
    <citation type="submission" date="2023-07" db="EMBL/GenBank/DDBJ databases">
        <authorList>
            <person name="Deng Y."/>
            <person name="Zhang Y.-Q."/>
        </authorList>
    </citation>
    <scope>NUCLEOTIDE SEQUENCE [LARGE SCALE GENOMIC DNA]</scope>
    <source>
        <strain evidence="6">CPCC 205710</strain>
    </source>
</reference>
<dbReference type="PANTHER" id="PTHR46796">
    <property type="entry name" value="HTH-TYPE TRANSCRIPTIONAL ACTIVATOR RHAS-RELATED"/>
    <property type="match status" value="1"/>
</dbReference>
<dbReference type="InterPro" id="IPR050204">
    <property type="entry name" value="AraC_XylS_family_regulators"/>
</dbReference>
<proteinExistence type="predicted"/>
<evidence type="ECO:0000313" key="6">
    <source>
        <dbReference type="Proteomes" id="UP001206639"/>
    </source>
</evidence>
<protein>
    <submittedName>
        <fullName evidence="5">AraC family transcriptional regulator</fullName>
    </submittedName>
</protein>